<keyword evidence="2" id="KW-0732">Signal</keyword>
<feature type="region of interest" description="Disordered" evidence="1">
    <location>
        <begin position="23"/>
        <end position="52"/>
    </location>
</feature>
<protein>
    <submittedName>
        <fullName evidence="3">Uncharacterized protein</fullName>
    </submittedName>
</protein>
<accession>A0ABS5EPW5</accession>
<evidence type="ECO:0000313" key="3">
    <source>
        <dbReference type="EMBL" id="MBR0652647.1"/>
    </source>
</evidence>
<dbReference type="RefSeq" id="WP_211871362.1">
    <property type="nucleotide sequence ID" value="NZ_JAAEDI010000031.1"/>
</dbReference>
<proteinExistence type="predicted"/>
<feature type="signal peptide" evidence="2">
    <location>
        <begin position="1"/>
        <end position="22"/>
    </location>
</feature>
<feature type="compositionally biased region" description="Pro residues" evidence="1">
    <location>
        <begin position="98"/>
        <end position="107"/>
    </location>
</feature>
<dbReference type="EMBL" id="JAAEDI010000031">
    <property type="protein sequence ID" value="MBR0652647.1"/>
    <property type="molecule type" value="Genomic_DNA"/>
</dbReference>
<feature type="compositionally biased region" description="Low complexity" evidence="1">
    <location>
        <begin position="116"/>
        <end position="130"/>
    </location>
</feature>
<evidence type="ECO:0000256" key="2">
    <source>
        <dbReference type="SAM" id="SignalP"/>
    </source>
</evidence>
<reference evidence="4" key="1">
    <citation type="journal article" date="2021" name="Syst. Appl. Microbiol.">
        <title>Roseomonas hellenica sp. nov., isolated from roots of wild-growing Alkanna tinctoria.</title>
        <authorList>
            <person name="Rat A."/>
            <person name="Naranjo H.D."/>
            <person name="Lebbe L."/>
            <person name="Cnockaert M."/>
            <person name="Krigas N."/>
            <person name="Grigoriadou K."/>
            <person name="Maloupa E."/>
            <person name="Willems A."/>
        </authorList>
    </citation>
    <scope>NUCLEOTIDE SEQUENCE [LARGE SCALE GENOMIC DNA]</scope>
    <source>
        <strain evidence="4">LMG 31159</strain>
    </source>
</reference>
<dbReference type="PROSITE" id="PS51257">
    <property type="entry name" value="PROKAR_LIPOPROTEIN"/>
    <property type="match status" value="1"/>
</dbReference>
<keyword evidence="4" id="KW-1185">Reference proteome</keyword>
<feature type="chain" id="PRO_5045914001" evidence="2">
    <location>
        <begin position="23"/>
        <end position="140"/>
    </location>
</feature>
<dbReference type="Proteomes" id="UP000698752">
    <property type="component" value="Unassembled WGS sequence"/>
</dbReference>
<organism evidence="3 4">
    <name type="scientific">Neoroseomonas terrae</name>
    <dbReference type="NCBI Taxonomy" id="424799"/>
    <lineage>
        <taxon>Bacteria</taxon>
        <taxon>Pseudomonadati</taxon>
        <taxon>Pseudomonadota</taxon>
        <taxon>Alphaproteobacteria</taxon>
        <taxon>Acetobacterales</taxon>
        <taxon>Acetobacteraceae</taxon>
        <taxon>Neoroseomonas</taxon>
    </lineage>
</organism>
<sequence length="140" mass="15555">MTRRFGRRAGLLALLTGLAACASTPPEQPAAPVVQDPDPEPEEVYSPGAIPWANLTEEHKRRARAALTRLGEDIPDDATLQARWMLMPPAQQRYSIRRPPPPPPRPRAAPARRGRATTPARRSPAPTRRTPTPPRRTQQR</sequence>
<gene>
    <name evidence="3" type="ORF">GXW78_23520</name>
</gene>
<evidence type="ECO:0000256" key="1">
    <source>
        <dbReference type="SAM" id="MobiDB-lite"/>
    </source>
</evidence>
<comment type="caution">
    <text evidence="3">The sequence shown here is derived from an EMBL/GenBank/DDBJ whole genome shotgun (WGS) entry which is preliminary data.</text>
</comment>
<evidence type="ECO:0000313" key="4">
    <source>
        <dbReference type="Proteomes" id="UP000698752"/>
    </source>
</evidence>
<name>A0ABS5EPW5_9PROT</name>
<feature type="region of interest" description="Disordered" evidence="1">
    <location>
        <begin position="85"/>
        <end position="140"/>
    </location>
</feature>